<dbReference type="SUPFAM" id="SSF51905">
    <property type="entry name" value="FAD/NAD(P)-binding domain"/>
    <property type="match status" value="1"/>
</dbReference>
<dbReference type="GO" id="GO:0071949">
    <property type="term" value="F:FAD binding"/>
    <property type="evidence" value="ECO:0007669"/>
    <property type="project" value="InterPro"/>
</dbReference>
<dbReference type="EMBL" id="MLIQ01000032">
    <property type="protein sequence ID" value="OHU47633.1"/>
    <property type="molecule type" value="Genomic_DNA"/>
</dbReference>
<dbReference type="Gene3D" id="3.50.50.60">
    <property type="entry name" value="FAD/NAD(P)-binding domain"/>
    <property type="match status" value="2"/>
</dbReference>
<evidence type="ECO:0000313" key="4">
    <source>
        <dbReference type="EMBL" id="OHU80142.1"/>
    </source>
</evidence>
<protein>
    <recommendedName>
        <fullName evidence="2">FAD-binding domain-containing protein</fullName>
    </recommendedName>
</protein>
<gene>
    <name evidence="3" type="ORF">BKG82_25070</name>
    <name evidence="4" type="ORF">BKG84_18850</name>
</gene>
<evidence type="ECO:0000313" key="3">
    <source>
        <dbReference type="EMBL" id="OHU47633.1"/>
    </source>
</evidence>
<accession>A0A1S1LH67</accession>
<dbReference type="InterPro" id="IPR036188">
    <property type="entry name" value="FAD/NAD-bd_sf"/>
</dbReference>
<dbReference type="RefSeq" id="WP_070940584.1">
    <property type="nucleotide sequence ID" value="NZ_CP050145.1"/>
</dbReference>
<dbReference type="AlphaFoldDB" id="A0A1S1LH67"/>
<dbReference type="InterPro" id="IPR050631">
    <property type="entry name" value="PheA/TfdB_FAD_monoxygenase"/>
</dbReference>
<sequence>MADFRTTVCIVGAGPAGMLLGLLLARADIEVVVLEQHSDFIRDFRGDTVHPSTLEIIAELGLYDEFERLSHQKVSTVGVVQDGKRFNIADFNKLAVRFPYIALVPQWDFLSLLAREAKRYDNFRLLMSTQALGVTRDRGRITGVRFRDRSGEFRIEAALTVAADGRHSALRSDIAFTPKDLGCALDVVFFRLPRLETDPAEGICVRLGRGKIFGATDRGNYWQMSYETSRGGFEILRSQGIEALRADLARLVPFMADRVDDIRGIHDVSVLQCRIDRLRRWHVPGLLFIGDAAHAMSPVAGLGVNLAIQDAVAAANILWQPIRLAQAAGIEIDCAALAKVQRRRWAPTVLSQGLQRMVQRFGIDGALSGRRQPRFPEVLDRFEVLQKSMSHVIGVGFGPEHVRSPQHACAR</sequence>
<dbReference type="PANTHER" id="PTHR43476">
    <property type="entry name" value="3-(3-HYDROXY-PHENYL)PROPIONATE/3-HYDROXYCINNAMIC ACID HYDROXYLASE"/>
    <property type="match status" value="1"/>
</dbReference>
<dbReference type="EMBL" id="MLIS01000001">
    <property type="protein sequence ID" value="OHU80142.1"/>
    <property type="molecule type" value="Genomic_DNA"/>
</dbReference>
<dbReference type="InterPro" id="IPR002938">
    <property type="entry name" value="FAD-bd"/>
</dbReference>
<dbReference type="PRINTS" id="PR00420">
    <property type="entry name" value="RNGMNOXGNASE"/>
</dbReference>
<dbReference type="Proteomes" id="UP000179441">
    <property type="component" value="Unassembled WGS sequence"/>
</dbReference>
<organism evidence="3 6">
    <name type="scientific">Mycobacteroides chelonae</name>
    <name type="common">Mycobacterium chelonae</name>
    <dbReference type="NCBI Taxonomy" id="1774"/>
    <lineage>
        <taxon>Bacteria</taxon>
        <taxon>Bacillati</taxon>
        <taxon>Actinomycetota</taxon>
        <taxon>Actinomycetes</taxon>
        <taxon>Mycobacteriales</taxon>
        <taxon>Mycobacteriaceae</taxon>
        <taxon>Mycobacteroides</taxon>
    </lineage>
</organism>
<dbReference type="GO" id="GO:0016491">
    <property type="term" value="F:oxidoreductase activity"/>
    <property type="evidence" value="ECO:0007669"/>
    <property type="project" value="UniProtKB-KW"/>
</dbReference>
<name>A0A1S1LH67_MYCCH</name>
<evidence type="ECO:0000256" key="1">
    <source>
        <dbReference type="ARBA" id="ARBA00023002"/>
    </source>
</evidence>
<reference evidence="5 6" key="1">
    <citation type="submission" date="2016-10" db="EMBL/GenBank/DDBJ databases">
        <title>Evaluation of Human, Veterinary and Environmental Mycobacterium chelonae Isolates by Core Genome Phylogenomic Analysis, Targeted Gene Comparison, and Anti-microbial Susceptibility Patterns: A Tale of Mistaken Identities.</title>
        <authorList>
            <person name="Fogelson S.B."/>
            <person name="Camus A.C."/>
            <person name="Lorenz W."/>
            <person name="Vasireddy R."/>
            <person name="Vasireddy S."/>
            <person name="Smith T."/>
            <person name="Brown-Elliott B.A."/>
            <person name="Wallace R.J.Jr."/>
            <person name="Hasan N.A."/>
            <person name="Reischl U."/>
            <person name="Sanchez S."/>
        </authorList>
    </citation>
    <scope>NUCLEOTIDE SEQUENCE [LARGE SCALE GENOMIC DNA]</scope>
    <source>
        <strain evidence="3 6">15515</strain>
        <strain evidence="4 5">15518</strain>
    </source>
</reference>
<comment type="caution">
    <text evidence="3">The sequence shown here is derived from an EMBL/GenBank/DDBJ whole genome shotgun (WGS) entry which is preliminary data.</text>
</comment>
<feature type="domain" description="FAD-binding" evidence="2">
    <location>
        <begin position="5"/>
        <end position="324"/>
    </location>
</feature>
<evidence type="ECO:0000313" key="6">
    <source>
        <dbReference type="Proteomes" id="UP000180043"/>
    </source>
</evidence>
<keyword evidence="1" id="KW-0560">Oxidoreductase</keyword>
<evidence type="ECO:0000313" key="5">
    <source>
        <dbReference type="Proteomes" id="UP000179441"/>
    </source>
</evidence>
<proteinExistence type="predicted"/>
<evidence type="ECO:0000259" key="2">
    <source>
        <dbReference type="Pfam" id="PF01494"/>
    </source>
</evidence>
<keyword evidence="5" id="KW-1185">Reference proteome</keyword>
<dbReference type="PANTHER" id="PTHR43476:SF5">
    <property type="entry name" value="FAD-DEPENDENT MONOOXYGENASE"/>
    <property type="match status" value="1"/>
</dbReference>
<dbReference type="Proteomes" id="UP000180043">
    <property type="component" value="Unassembled WGS sequence"/>
</dbReference>
<dbReference type="Pfam" id="PF01494">
    <property type="entry name" value="FAD_binding_3"/>
    <property type="match status" value="1"/>
</dbReference>